<dbReference type="EMBL" id="CAMXCT020005334">
    <property type="protein sequence ID" value="CAL1165451.1"/>
    <property type="molecule type" value="Genomic_DNA"/>
</dbReference>
<feature type="region of interest" description="Disordered" evidence="1">
    <location>
        <begin position="351"/>
        <end position="385"/>
    </location>
</feature>
<sequence length="385" mass="42894">MAVAPLELRWLRLLLAWRAVEAVVFSPQVDAEIAELHASIEELWQRLGSLAEEMHEAGKLSSGEESQLLEQFRKLQEDFIQLQQQAYQIGEDSADNAALARHPLVDAYVEYLRAFQPRLQAMVSLIEKEYSRLMVKPLDQRKEELRREKFCGASLLTLRAKAKKRLARDTRNFKTKAMDELTIFRERQLEMQDKQRDMLARMEGPDWPRLDWPLSNADARHVGDAEDIIHSGIDSLKARLAPKDIPYLHESQDQEALEALVATGDMMVCYSKLMDRYVEKVKKSQKAKKVIAREEVRSSLKSFGKATASARPFAWLHALAGGGAGDARPGAGGAGLSSGLGGLAQLGSSLGGLAPAEGDGLEPDESGPEEVRWSAAQPVYNDFEL</sequence>
<gene>
    <name evidence="3" type="ORF">C1SCF055_LOCUS37176</name>
</gene>
<name>A0A9P1DM92_9DINO</name>
<evidence type="ECO:0000313" key="5">
    <source>
        <dbReference type="Proteomes" id="UP001152797"/>
    </source>
</evidence>
<dbReference type="EMBL" id="CAMXCT030005334">
    <property type="protein sequence ID" value="CAL4799388.1"/>
    <property type="molecule type" value="Genomic_DNA"/>
</dbReference>
<evidence type="ECO:0000313" key="4">
    <source>
        <dbReference type="EMBL" id="CAL4799388.1"/>
    </source>
</evidence>
<organism evidence="3">
    <name type="scientific">Cladocopium goreaui</name>
    <dbReference type="NCBI Taxonomy" id="2562237"/>
    <lineage>
        <taxon>Eukaryota</taxon>
        <taxon>Sar</taxon>
        <taxon>Alveolata</taxon>
        <taxon>Dinophyceae</taxon>
        <taxon>Suessiales</taxon>
        <taxon>Symbiodiniaceae</taxon>
        <taxon>Cladocopium</taxon>
    </lineage>
</organism>
<keyword evidence="2" id="KW-0732">Signal</keyword>
<dbReference type="Proteomes" id="UP001152797">
    <property type="component" value="Unassembled WGS sequence"/>
</dbReference>
<feature type="signal peptide" evidence="2">
    <location>
        <begin position="1"/>
        <end position="22"/>
    </location>
</feature>
<proteinExistence type="predicted"/>
<evidence type="ECO:0000256" key="1">
    <source>
        <dbReference type="SAM" id="MobiDB-lite"/>
    </source>
</evidence>
<evidence type="ECO:0000313" key="3">
    <source>
        <dbReference type="EMBL" id="CAI4012076.1"/>
    </source>
</evidence>
<reference evidence="4 5" key="2">
    <citation type="submission" date="2024-05" db="EMBL/GenBank/DDBJ databases">
        <authorList>
            <person name="Chen Y."/>
            <person name="Shah S."/>
            <person name="Dougan E. K."/>
            <person name="Thang M."/>
            <person name="Chan C."/>
        </authorList>
    </citation>
    <scope>NUCLEOTIDE SEQUENCE [LARGE SCALE GENOMIC DNA]</scope>
</reference>
<comment type="caution">
    <text evidence="3">The sequence shown here is derived from an EMBL/GenBank/DDBJ whole genome shotgun (WGS) entry which is preliminary data.</text>
</comment>
<feature type="compositionally biased region" description="Acidic residues" evidence="1">
    <location>
        <begin position="359"/>
        <end position="368"/>
    </location>
</feature>
<feature type="chain" id="PRO_5043271468" evidence="2">
    <location>
        <begin position="23"/>
        <end position="385"/>
    </location>
</feature>
<evidence type="ECO:0000256" key="2">
    <source>
        <dbReference type="SAM" id="SignalP"/>
    </source>
</evidence>
<dbReference type="EMBL" id="CAMXCT010005334">
    <property type="protein sequence ID" value="CAI4012076.1"/>
    <property type="molecule type" value="Genomic_DNA"/>
</dbReference>
<keyword evidence="5" id="KW-1185">Reference proteome</keyword>
<protein>
    <submittedName>
        <fullName evidence="3">Uncharacterized protein</fullName>
    </submittedName>
</protein>
<accession>A0A9P1DM92</accession>
<dbReference type="AlphaFoldDB" id="A0A9P1DM92"/>
<reference evidence="3" key="1">
    <citation type="submission" date="2022-10" db="EMBL/GenBank/DDBJ databases">
        <authorList>
            <person name="Chen Y."/>
            <person name="Dougan E. K."/>
            <person name="Chan C."/>
            <person name="Rhodes N."/>
            <person name="Thang M."/>
        </authorList>
    </citation>
    <scope>NUCLEOTIDE SEQUENCE</scope>
</reference>